<evidence type="ECO:0000256" key="6">
    <source>
        <dbReference type="ARBA" id="ARBA00072882"/>
    </source>
</evidence>
<evidence type="ECO:0000313" key="10">
    <source>
        <dbReference type="Proteomes" id="UP001314263"/>
    </source>
</evidence>
<dbReference type="GO" id="GO:0005669">
    <property type="term" value="C:transcription factor TFIID complex"/>
    <property type="evidence" value="ECO:0007669"/>
    <property type="project" value="InterPro"/>
</dbReference>
<feature type="domain" description="TAFII28-like protein" evidence="8">
    <location>
        <begin position="77"/>
        <end position="160"/>
    </location>
</feature>
<dbReference type="AlphaFoldDB" id="A0AAV1IKW7"/>
<organism evidence="9 10">
    <name type="scientific">Coccomyxa viridis</name>
    <dbReference type="NCBI Taxonomy" id="1274662"/>
    <lineage>
        <taxon>Eukaryota</taxon>
        <taxon>Viridiplantae</taxon>
        <taxon>Chlorophyta</taxon>
        <taxon>core chlorophytes</taxon>
        <taxon>Trebouxiophyceae</taxon>
        <taxon>Trebouxiophyceae incertae sedis</taxon>
        <taxon>Coccomyxaceae</taxon>
        <taxon>Coccomyxa</taxon>
    </lineage>
</organism>
<comment type="similarity">
    <text evidence="2">Belongs to the TAF11 family.</text>
</comment>
<keyword evidence="10" id="KW-1185">Reference proteome</keyword>
<keyword evidence="4" id="KW-0804">Transcription</keyword>
<gene>
    <name evidence="9" type="ORF">CVIRNUC_011205</name>
</gene>
<dbReference type="GO" id="GO:0016251">
    <property type="term" value="F:RNA polymerase II general transcription initiation factor activity"/>
    <property type="evidence" value="ECO:0007669"/>
    <property type="project" value="TreeGrafter"/>
</dbReference>
<evidence type="ECO:0000256" key="3">
    <source>
        <dbReference type="ARBA" id="ARBA00023015"/>
    </source>
</evidence>
<sequence>MEEDELDLGLEDELERALEMEEDAVDGTAAVRAGQGEGTAAAGEAAEEGKSGEGSEDEPDPHATAEAMRIKRNAEYLAVMDEDQIDRYEAFRRSSLQKASMRKLLHSVTGQPPQERLLVAICGITKLFVGDLIETARELAAAEGDSGPLQPHHVHAAYQRLDKQGVIPGQKRRRRPLCR</sequence>
<comment type="subcellular location">
    <subcellularLocation>
        <location evidence="1">Nucleus</location>
    </subcellularLocation>
</comment>
<dbReference type="InterPro" id="IPR006809">
    <property type="entry name" value="TAFII28_dom"/>
</dbReference>
<keyword evidence="5" id="KW-0539">Nucleus</keyword>
<dbReference type="PANTHER" id="PTHR13218">
    <property type="entry name" value="TRANSCRIPTION INITIATION FACTOR TFIID SUBUNIT 11-RELATED"/>
    <property type="match status" value="1"/>
</dbReference>
<protein>
    <recommendedName>
        <fullName evidence="6">Transcription initiation factor TFIID subunit 11</fullName>
    </recommendedName>
</protein>
<dbReference type="InterPro" id="IPR009072">
    <property type="entry name" value="Histone-fold"/>
</dbReference>
<evidence type="ECO:0000256" key="1">
    <source>
        <dbReference type="ARBA" id="ARBA00004123"/>
    </source>
</evidence>
<dbReference type="InterPro" id="IPR045127">
    <property type="entry name" value="TAF11-like"/>
</dbReference>
<evidence type="ECO:0000313" key="9">
    <source>
        <dbReference type="EMBL" id="CAK0787983.1"/>
    </source>
</evidence>
<evidence type="ECO:0000256" key="4">
    <source>
        <dbReference type="ARBA" id="ARBA00023163"/>
    </source>
</evidence>
<accession>A0AAV1IKW7</accession>
<evidence type="ECO:0000256" key="2">
    <source>
        <dbReference type="ARBA" id="ARBA00009788"/>
    </source>
</evidence>
<evidence type="ECO:0000256" key="5">
    <source>
        <dbReference type="ARBA" id="ARBA00023242"/>
    </source>
</evidence>
<dbReference type="Proteomes" id="UP001314263">
    <property type="component" value="Unassembled WGS sequence"/>
</dbReference>
<proteinExistence type="inferred from homology"/>
<evidence type="ECO:0000259" key="8">
    <source>
        <dbReference type="Pfam" id="PF04719"/>
    </source>
</evidence>
<comment type="caution">
    <text evidence="9">The sequence shown here is derived from an EMBL/GenBank/DDBJ whole genome shotgun (WGS) entry which is preliminary data.</text>
</comment>
<name>A0AAV1IKW7_9CHLO</name>
<dbReference type="SUPFAM" id="SSF47113">
    <property type="entry name" value="Histone-fold"/>
    <property type="match status" value="1"/>
</dbReference>
<dbReference type="EMBL" id="CAUYUE010000018">
    <property type="protein sequence ID" value="CAK0787983.1"/>
    <property type="molecule type" value="Genomic_DNA"/>
</dbReference>
<evidence type="ECO:0000256" key="7">
    <source>
        <dbReference type="SAM" id="MobiDB-lite"/>
    </source>
</evidence>
<feature type="region of interest" description="Disordered" evidence="7">
    <location>
        <begin position="22"/>
        <end position="63"/>
    </location>
</feature>
<dbReference type="FunFam" id="1.10.20.10:FF:000061">
    <property type="entry name" value="TFIID subunit"/>
    <property type="match status" value="1"/>
</dbReference>
<dbReference type="CDD" id="cd08048">
    <property type="entry name" value="HFD_TAF11"/>
    <property type="match status" value="1"/>
</dbReference>
<keyword evidence="3" id="KW-0805">Transcription regulation</keyword>
<dbReference type="GO" id="GO:0046982">
    <property type="term" value="F:protein heterodimerization activity"/>
    <property type="evidence" value="ECO:0007669"/>
    <property type="project" value="InterPro"/>
</dbReference>
<dbReference type="Pfam" id="PF04719">
    <property type="entry name" value="TAFII28"/>
    <property type="match status" value="1"/>
</dbReference>
<dbReference type="Gene3D" id="1.10.20.10">
    <property type="entry name" value="Histone, subunit A"/>
    <property type="match status" value="1"/>
</dbReference>
<dbReference type="PANTHER" id="PTHR13218:SF8">
    <property type="entry name" value="TRANSCRIPTION INITIATION FACTOR TFIID SUBUNIT 11"/>
    <property type="match status" value="1"/>
</dbReference>
<reference evidence="9 10" key="1">
    <citation type="submission" date="2023-10" db="EMBL/GenBank/DDBJ databases">
        <authorList>
            <person name="Maclean D."/>
            <person name="Macfadyen A."/>
        </authorList>
    </citation>
    <scope>NUCLEOTIDE SEQUENCE [LARGE SCALE GENOMIC DNA]</scope>
</reference>
<dbReference type="GO" id="GO:0051123">
    <property type="term" value="P:RNA polymerase II preinitiation complex assembly"/>
    <property type="evidence" value="ECO:0007669"/>
    <property type="project" value="InterPro"/>
</dbReference>